<gene>
    <name evidence="12" type="ORF">Amon01_000235000</name>
</gene>
<dbReference type="GO" id="GO:0034727">
    <property type="term" value="P:piecemeal microautophagy of the nucleus"/>
    <property type="evidence" value="ECO:0007669"/>
    <property type="project" value="TreeGrafter"/>
</dbReference>
<feature type="domain" description="Ubiquitin-like modifier-activating enzyme Atg7 N-terminal" evidence="11">
    <location>
        <begin position="8"/>
        <end position="181"/>
    </location>
</feature>
<comment type="subcellular location">
    <subcellularLocation>
        <location evidence="9">Cytoplasm</location>
    </subcellularLocation>
    <subcellularLocation>
        <location evidence="9">Preautophagosomal structure</location>
    </subcellularLocation>
</comment>
<protein>
    <recommendedName>
        <fullName evidence="2 9">Ubiquitin-like modifier-activating enzyme ATG7</fullName>
    </recommendedName>
    <alternativeName>
        <fullName evidence="9">Autophagy-related protein 7</fullName>
    </alternativeName>
</protein>
<dbReference type="AlphaFoldDB" id="A0A9W6YUW1"/>
<keyword evidence="7 9" id="KW-0072">Autophagy</keyword>
<dbReference type="GO" id="GO:0019779">
    <property type="term" value="F:Atg8 activating enzyme activity"/>
    <property type="evidence" value="ECO:0007669"/>
    <property type="project" value="TreeGrafter"/>
</dbReference>
<evidence type="ECO:0000256" key="7">
    <source>
        <dbReference type="ARBA" id="ARBA00023006"/>
    </source>
</evidence>
<evidence type="ECO:0000259" key="10">
    <source>
        <dbReference type="Pfam" id="PF00899"/>
    </source>
</evidence>
<dbReference type="InterPro" id="IPR035985">
    <property type="entry name" value="Ubiquitin-activating_enz"/>
</dbReference>
<dbReference type="Pfam" id="PF00899">
    <property type="entry name" value="ThiF"/>
    <property type="match status" value="1"/>
</dbReference>
<organism evidence="12 13">
    <name type="scientific">Ambrosiozyma monospora</name>
    <name type="common">Yeast</name>
    <name type="synonym">Endomycopsis monosporus</name>
    <dbReference type="NCBI Taxonomy" id="43982"/>
    <lineage>
        <taxon>Eukaryota</taxon>
        <taxon>Fungi</taxon>
        <taxon>Dikarya</taxon>
        <taxon>Ascomycota</taxon>
        <taxon>Saccharomycotina</taxon>
        <taxon>Pichiomycetes</taxon>
        <taxon>Pichiales</taxon>
        <taxon>Pichiaceae</taxon>
        <taxon>Ambrosiozyma</taxon>
    </lineage>
</organism>
<feature type="domain" description="THIF-type NAD/FAD binding fold" evidence="10">
    <location>
        <begin position="199"/>
        <end position="439"/>
    </location>
</feature>
<evidence type="ECO:0000256" key="2">
    <source>
        <dbReference type="ARBA" id="ARBA00017647"/>
    </source>
</evidence>
<keyword evidence="4 9" id="KW-0963">Cytoplasm</keyword>
<evidence type="ECO:0000256" key="9">
    <source>
        <dbReference type="RuleBase" id="RU366022"/>
    </source>
</evidence>
<keyword evidence="6 9" id="KW-0653">Protein transport</keyword>
<dbReference type="Gene3D" id="3.40.140.70">
    <property type="entry name" value="Ubiquitin-like modifier-activating enzyme ATG7 N-terminal domain"/>
    <property type="match status" value="1"/>
</dbReference>
<dbReference type="CDD" id="cd01486">
    <property type="entry name" value="Apg7"/>
    <property type="match status" value="1"/>
</dbReference>
<dbReference type="SUPFAM" id="SSF69572">
    <property type="entry name" value="Activating enzymes of the ubiquitin-like proteins"/>
    <property type="match status" value="1"/>
</dbReference>
<evidence type="ECO:0000259" key="11">
    <source>
        <dbReference type="Pfam" id="PF16420"/>
    </source>
</evidence>
<evidence type="ECO:0000313" key="12">
    <source>
        <dbReference type="EMBL" id="GMG21919.1"/>
    </source>
</evidence>
<dbReference type="NCBIfam" id="TIGR01381">
    <property type="entry name" value="E1_like_apg7"/>
    <property type="match status" value="1"/>
</dbReference>
<evidence type="ECO:0000256" key="4">
    <source>
        <dbReference type="ARBA" id="ARBA00022490"/>
    </source>
</evidence>
<dbReference type="InterPro" id="IPR000594">
    <property type="entry name" value="ThiF_NAD_FAD-bd"/>
</dbReference>
<dbReference type="FunFam" id="3.40.50.720:FF:000243">
    <property type="entry name" value="Ubiquitin-like modifier-activating enzyme ATG7"/>
    <property type="match status" value="1"/>
</dbReference>
<dbReference type="GO" id="GO:0000045">
    <property type="term" value="P:autophagosome assembly"/>
    <property type="evidence" value="ECO:0007669"/>
    <property type="project" value="TreeGrafter"/>
</dbReference>
<dbReference type="InterPro" id="IPR042522">
    <property type="entry name" value="Atg7_N_1"/>
</dbReference>
<dbReference type="EMBL" id="BSXU01000841">
    <property type="protein sequence ID" value="GMG21919.1"/>
    <property type="molecule type" value="Genomic_DNA"/>
</dbReference>
<evidence type="ECO:0000256" key="6">
    <source>
        <dbReference type="ARBA" id="ARBA00022927"/>
    </source>
</evidence>
<dbReference type="GO" id="GO:0000422">
    <property type="term" value="P:autophagy of mitochondrion"/>
    <property type="evidence" value="ECO:0007669"/>
    <property type="project" value="TreeGrafter"/>
</dbReference>
<dbReference type="InterPro" id="IPR045886">
    <property type="entry name" value="ThiF/MoeB/HesA"/>
</dbReference>
<dbReference type="PANTHER" id="PTHR10953">
    <property type="entry name" value="UBIQUITIN-ACTIVATING ENZYME E1"/>
    <property type="match status" value="1"/>
</dbReference>
<evidence type="ECO:0000256" key="3">
    <source>
        <dbReference type="ARBA" id="ARBA00022448"/>
    </source>
</evidence>
<evidence type="ECO:0000256" key="5">
    <source>
        <dbReference type="ARBA" id="ARBA00022786"/>
    </source>
</evidence>
<evidence type="ECO:0000256" key="8">
    <source>
        <dbReference type="PIRSR" id="PIRSR606285-1"/>
    </source>
</evidence>
<dbReference type="Pfam" id="PF16420">
    <property type="entry name" value="ATG7_N"/>
    <property type="match status" value="1"/>
</dbReference>
<reference evidence="12" key="1">
    <citation type="submission" date="2023-04" db="EMBL/GenBank/DDBJ databases">
        <title>Ambrosiozyma monospora NBRC 1965.</title>
        <authorList>
            <person name="Ichikawa N."/>
            <person name="Sato H."/>
            <person name="Tonouchi N."/>
        </authorList>
    </citation>
    <scope>NUCLEOTIDE SEQUENCE</scope>
    <source>
        <strain evidence="12">NBRC 1965</strain>
    </source>
</reference>
<keyword evidence="3 9" id="KW-0813">Transport</keyword>
<comment type="caution">
    <text evidence="12">The sequence shown here is derived from an EMBL/GenBank/DDBJ whole genome shotgun (WGS) entry which is preliminary data.</text>
</comment>
<keyword evidence="5 9" id="KW-0833">Ubl conjugation pathway</keyword>
<dbReference type="GO" id="GO:0019778">
    <property type="term" value="F:Atg12 activating enzyme activity"/>
    <property type="evidence" value="ECO:0007669"/>
    <property type="project" value="TreeGrafter"/>
</dbReference>
<dbReference type="OrthoDB" id="338614at2759"/>
<dbReference type="Proteomes" id="UP001165063">
    <property type="component" value="Unassembled WGS sequence"/>
</dbReference>
<dbReference type="InterPro" id="IPR006285">
    <property type="entry name" value="Atg7"/>
</dbReference>
<evidence type="ECO:0000313" key="13">
    <source>
        <dbReference type="Proteomes" id="UP001165063"/>
    </source>
</evidence>
<dbReference type="Gene3D" id="3.40.50.720">
    <property type="entry name" value="NAD(P)-binding Rossmann-like Domain"/>
    <property type="match status" value="1"/>
</dbReference>
<comment type="similarity">
    <text evidence="1 9">Belongs to the ATG7 family.</text>
</comment>
<dbReference type="GO" id="GO:0032446">
    <property type="term" value="P:protein modification by small protein conjugation"/>
    <property type="evidence" value="ECO:0007669"/>
    <property type="project" value="TreeGrafter"/>
</dbReference>
<proteinExistence type="inferred from homology"/>
<dbReference type="GO" id="GO:0015031">
    <property type="term" value="P:protein transport"/>
    <property type="evidence" value="ECO:0007669"/>
    <property type="project" value="UniProtKB-UniRule"/>
</dbReference>
<dbReference type="InterPro" id="IPR032197">
    <property type="entry name" value="Atg7_N"/>
</dbReference>
<dbReference type="PANTHER" id="PTHR10953:SF3">
    <property type="entry name" value="UBIQUITIN-LIKE MODIFIER-ACTIVATING ENZYME ATG7"/>
    <property type="match status" value="1"/>
</dbReference>
<comment type="function">
    <text evidence="9">E1-like activating enzyme involved in the 2 ubiquitin-like systems required for cytoplasm to vacuole transport (Cvt) and autophagy. Activates ATG12 for its conjugation with ATG5 and ATG8 for its conjugation with phosphatidylethanolamine. Both systems are needed for the ATG8 association to Cvt vesicles and autophagosomes membranes. Autophagy is essential for maintenance of amino acid levels and protein synthesis under nitrogen starvation. Required for selective autophagic degradation of the nucleus (nucleophagy) as well as for mitophagy which contributes to regulate mitochondrial quantity and quality by eliminating the mitochondria to a basal level to fulfill cellular energy requirements and preventing excess ROS production.</text>
</comment>
<comment type="subunit">
    <text evidence="9">Homodimer.</text>
</comment>
<dbReference type="GO" id="GO:0000407">
    <property type="term" value="C:phagophore assembly site"/>
    <property type="evidence" value="ECO:0007669"/>
    <property type="project" value="UniProtKB-SubCell"/>
</dbReference>
<evidence type="ECO:0000256" key="1">
    <source>
        <dbReference type="ARBA" id="ARBA00010931"/>
    </source>
</evidence>
<dbReference type="GO" id="GO:0006995">
    <property type="term" value="P:cellular response to nitrogen starvation"/>
    <property type="evidence" value="ECO:0007669"/>
    <property type="project" value="TreeGrafter"/>
</dbReference>
<feature type="active site" description="Glycyl thioester intermediate" evidence="8">
    <location>
        <position position="407"/>
    </location>
</feature>
<name>A0A9W6YUW1_AMBMO</name>
<keyword evidence="13" id="KW-1185">Reference proteome</keyword>
<accession>A0A9W6YUW1</accession>
<sequence length="534" mass="59692">MLILSFLYHKIQDKSILKDPSWLSHFAILSFADLKKYKFYYWFAYPLLHADWQIQSAVPSVDISEEIIESVVVQISIVSAAGKLDEFSNLFDYDPKETLEILFIDTSSESNSSQYVLKNLLTALAIYKYNNVKVQVYRFNTGNSYTIEVFTASPSDVPKISGWERTSKGKLGPKLADLGSLIDPVQLANQAIDLNLKLMKWRIVPGLDLDTIKNTKCLLLGSGTLGSYVGRALLAWGVRKITFVDNGKVSFSNPVRQPLYKFEDCVNGGSNKAETAAKALKEVFPLVDAQGVSLEVPMAGHPVTNETKQKADFDKLVQLIDEHDAIFLLMDSRETRWLPTVIGNVKHKIVLNAALGFESYLVMRHGCLKPGTDLTKEDDQSRLGCYFCNDVYAPSDSTSDRTLDQMCTVTRPGVALMASSLAVELLASILQHKDKQFADHDAENVTALGGLPHQLRGFLHSFEILKLKAQNYKFCAGCSYAVLNEFEKNGWEFVKKALNNSKYIEELTGLTKVHKEAEEAELLLDIEDSDDELV</sequence>